<dbReference type="InterPro" id="IPR038425">
    <property type="entry name" value="GAT_sf"/>
</dbReference>
<dbReference type="Gene3D" id="1.25.40.90">
    <property type="match status" value="1"/>
</dbReference>
<evidence type="ECO:0000256" key="4">
    <source>
        <dbReference type="SAM" id="MobiDB-lite"/>
    </source>
</evidence>
<dbReference type="EnsemblMetazoa" id="Aqu2.1.43468_001">
    <property type="protein sequence ID" value="Aqu2.1.43468_001"/>
    <property type="gene ID" value="Aqu2.1.43468"/>
</dbReference>
<dbReference type="STRING" id="400682.A0A1X7VVN5"/>
<evidence type="ECO:0000256" key="3">
    <source>
        <dbReference type="ARBA" id="ARBA00022927"/>
    </source>
</evidence>
<dbReference type="CDD" id="cd14233">
    <property type="entry name" value="GAT_TOM1_like"/>
    <property type="match status" value="1"/>
</dbReference>
<evidence type="ECO:0000259" key="6">
    <source>
        <dbReference type="PROSITE" id="PS50909"/>
    </source>
</evidence>
<accession>A0A1X7VVN5</accession>
<dbReference type="PROSITE" id="PS50909">
    <property type="entry name" value="GAT"/>
    <property type="match status" value="1"/>
</dbReference>
<dbReference type="InterPro" id="IPR004152">
    <property type="entry name" value="GAT_dom"/>
</dbReference>
<dbReference type="PIRSF" id="PIRSF036948">
    <property type="entry name" value="TOM1"/>
    <property type="match status" value="1"/>
</dbReference>
<evidence type="ECO:0000256" key="2">
    <source>
        <dbReference type="ARBA" id="ARBA00022448"/>
    </source>
</evidence>
<evidence type="ECO:0000313" key="8">
    <source>
        <dbReference type="Proteomes" id="UP000007879"/>
    </source>
</evidence>
<dbReference type="Proteomes" id="UP000007879">
    <property type="component" value="Unassembled WGS sequence"/>
</dbReference>
<sequence>MAFFGFGPFSTEIGSLIEQATDNSASAGNIALHLQICDAINSFETGPKDAVAAIRKRLTGSMKNFHIINLTLTVLETCVKNCGPMFHGRIATKEFLKDLTNVIQPKNNPPTIVRERILGLIQYWADAFKANPELAAVNEVYQQLKNDGVEFPPLDLDTFAPISTPFRPEGGSQQVQERPSQQQPSSSHQVVGGASPRGGGRPIRSLKPEQIAKLLSELDVVRRNLDVMNEILVENEPGKESEDDYSLMQELNTTMRSMQERVTILIGRVQDEIVMESLLQINDELNGCFTRYDRHMKNRKAAAANVSGNETSFTDPVIDLPPPMDSTAPSISYPSLDDEPPPQYEKEDSSRGGGDEAVGQLIDLGIDLSAPPPPPSTAGGGNDIVQQLAQIGITSDPAPSMGGVGGGTSSNLLSSGQNDFDMFAHSRLAYSNTSEGSTYEDNRQEQGTSLTSALLRQPQPEPIPANQYENLSEWVGATSNDTQQSTQQDQATSAEFDQFLADRAGKGSKHRPQMQKHEELNDELFQL</sequence>
<gene>
    <name evidence="7" type="primary">100640271</name>
</gene>
<dbReference type="PANTHER" id="PTHR13856:SF137">
    <property type="entry name" value="GH05942P"/>
    <property type="match status" value="1"/>
</dbReference>
<dbReference type="GO" id="GO:0016020">
    <property type="term" value="C:membrane"/>
    <property type="evidence" value="ECO:0007669"/>
    <property type="project" value="TreeGrafter"/>
</dbReference>
<dbReference type="InParanoid" id="A0A1X7VVN5"/>
<evidence type="ECO:0000259" key="5">
    <source>
        <dbReference type="PROSITE" id="PS50179"/>
    </source>
</evidence>
<dbReference type="OrthoDB" id="2018246at2759"/>
<dbReference type="GO" id="GO:0035091">
    <property type="term" value="F:phosphatidylinositol binding"/>
    <property type="evidence" value="ECO:0007669"/>
    <property type="project" value="InterPro"/>
</dbReference>
<reference evidence="7" key="2">
    <citation type="submission" date="2017-05" db="UniProtKB">
        <authorList>
            <consortium name="EnsemblMetazoa"/>
        </authorList>
    </citation>
    <scope>IDENTIFICATION</scope>
</reference>
<organism evidence="7">
    <name type="scientific">Amphimedon queenslandica</name>
    <name type="common">Sponge</name>
    <dbReference type="NCBI Taxonomy" id="400682"/>
    <lineage>
        <taxon>Eukaryota</taxon>
        <taxon>Metazoa</taxon>
        <taxon>Porifera</taxon>
        <taxon>Demospongiae</taxon>
        <taxon>Heteroscleromorpha</taxon>
        <taxon>Haplosclerida</taxon>
        <taxon>Niphatidae</taxon>
        <taxon>Amphimedon</taxon>
    </lineage>
</organism>
<evidence type="ECO:0008006" key="9">
    <source>
        <dbReference type="Google" id="ProtNLM"/>
    </source>
</evidence>
<dbReference type="SUPFAM" id="SSF48464">
    <property type="entry name" value="ENTH/VHS domain"/>
    <property type="match status" value="1"/>
</dbReference>
<dbReference type="AlphaFoldDB" id="A0A1X7VVN5"/>
<dbReference type="Pfam" id="PF03127">
    <property type="entry name" value="GAT"/>
    <property type="match status" value="1"/>
</dbReference>
<name>A0A1X7VVN5_AMPQE</name>
<proteinExistence type="inferred from homology"/>
<dbReference type="GO" id="GO:0043130">
    <property type="term" value="F:ubiquitin binding"/>
    <property type="evidence" value="ECO:0007669"/>
    <property type="project" value="InterPro"/>
</dbReference>
<dbReference type="GO" id="GO:0030276">
    <property type="term" value="F:clathrin binding"/>
    <property type="evidence" value="ECO:0007669"/>
    <property type="project" value="TreeGrafter"/>
</dbReference>
<dbReference type="SMART" id="SM00288">
    <property type="entry name" value="VHS"/>
    <property type="match status" value="1"/>
</dbReference>
<feature type="region of interest" description="Disordered" evidence="4">
    <location>
        <begin position="394"/>
        <end position="413"/>
    </location>
</feature>
<feature type="region of interest" description="Disordered" evidence="4">
    <location>
        <begin position="474"/>
        <end position="527"/>
    </location>
</feature>
<dbReference type="PANTHER" id="PTHR13856">
    <property type="entry name" value="VHS DOMAIN CONTAINING PROTEIN FAMILY"/>
    <property type="match status" value="1"/>
</dbReference>
<feature type="compositionally biased region" description="Low complexity" evidence="4">
    <location>
        <begin position="477"/>
        <end position="494"/>
    </location>
</feature>
<dbReference type="InterPro" id="IPR008942">
    <property type="entry name" value="ENTH_VHS"/>
</dbReference>
<feature type="compositionally biased region" description="Basic and acidic residues" evidence="4">
    <location>
        <begin position="344"/>
        <end position="354"/>
    </location>
</feature>
<comment type="similarity">
    <text evidence="1">Belongs to the TOM1 family.</text>
</comment>
<dbReference type="PROSITE" id="PS50179">
    <property type="entry name" value="VHS"/>
    <property type="match status" value="1"/>
</dbReference>
<dbReference type="FunCoup" id="A0A1X7VVN5">
    <property type="interactions" value="354"/>
</dbReference>
<evidence type="ECO:0000313" key="7">
    <source>
        <dbReference type="EnsemblMetazoa" id="Aqu2.1.43468_001"/>
    </source>
</evidence>
<evidence type="ECO:0000256" key="1">
    <source>
        <dbReference type="ARBA" id="ARBA00007708"/>
    </source>
</evidence>
<dbReference type="CDD" id="cd03565">
    <property type="entry name" value="VHS_Tom1_like"/>
    <property type="match status" value="1"/>
</dbReference>
<dbReference type="GO" id="GO:0015031">
    <property type="term" value="P:protein transport"/>
    <property type="evidence" value="ECO:0007669"/>
    <property type="project" value="UniProtKB-KW"/>
</dbReference>
<feature type="region of interest" description="Disordered" evidence="4">
    <location>
        <begin position="303"/>
        <end position="357"/>
    </location>
</feature>
<dbReference type="EnsemblMetazoa" id="XM_019997865.1">
    <property type="protein sequence ID" value="XP_019853424.1"/>
    <property type="gene ID" value="LOC100640271"/>
</dbReference>
<protein>
    <recommendedName>
        <fullName evidence="9">VHS domain-containing protein</fullName>
    </recommendedName>
</protein>
<dbReference type="GO" id="GO:0005768">
    <property type="term" value="C:endosome"/>
    <property type="evidence" value="ECO:0007669"/>
    <property type="project" value="TreeGrafter"/>
</dbReference>
<keyword evidence="8" id="KW-1185">Reference proteome</keyword>
<reference evidence="8" key="1">
    <citation type="journal article" date="2010" name="Nature">
        <title>The Amphimedon queenslandica genome and the evolution of animal complexity.</title>
        <authorList>
            <person name="Srivastava M."/>
            <person name="Simakov O."/>
            <person name="Chapman J."/>
            <person name="Fahey B."/>
            <person name="Gauthier M.E."/>
            <person name="Mitros T."/>
            <person name="Richards G.S."/>
            <person name="Conaco C."/>
            <person name="Dacre M."/>
            <person name="Hellsten U."/>
            <person name="Larroux C."/>
            <person name="Putnam N.H."/>
            <person name="Stanke M."/>
            <person name="Adamska M."/>
            <person name="Darling A."/>
            <person name="Degnan S.M."/>
            <person name="Oakley T.H."/>
            <person name="Plachetzki D.C."/>
            <person name="Zhai Y."/>
            <person name="Adamski M."/>
            <person name="Calcino A."/>
            <person name="Cummins S.F."/>
            <person name="Goodstein D.M."/>
            <person name="Harris C."/>
            <person name="Jackson D.J."/>
            <person name="Leys S.P."/>
            <person name="Shu S."/>
            <person name="Woodcroft B.J."/>
            <person name="Vervoort M."/>
            <person name="Kosik K.S."/>
            <person name="Manning G."/>
            <person name="Degnan B.M."/>
            <person name="Rokhsar D.S."/>
        </authorList>
    </citation>
    <scope>NUCLEOTIDE SEQUENCE [LARGE SCALE GENOMIC DNA]</scope>
</reference>
<dbReference type="GO" id="GO:0007165">
    <property type="term" value="P:signal transduction"/>
    <property type="evidence" value="ECO:0007669"/>
    <property type="project" value="TreeGrafter"/>
</dbReference>
<dbReference type="InterPro" id="IPR014645">
    <property type="entry name" value="TOM1"/>
</dbReference>
<dbReference type="Pfam" id="PF00790">
    <property type="entry name" value="VHS"/>
    <property type="match status" value="1"/>
</dbReference>
<dbReference type="eggNOG" id="KOG1087">
    <property type="taxonomic scope" value="Eukaryota"/>
</dbReference>
<dbReference type="InterPro" id="IPR002014">
    <property type="entry name" value="VHS_dom"/>
</dbReference>
<feature type="region of interest" description="Disordered" evidence="4">
    <location>
        <begin position="160"/>
        <end position="204"/>
    </location>
</feature>
<feature type="domain" description="VHS" evidence="5">
    <location>
        <begin position="20"/>
        <end position="152"/>
    </location>
</feature>
<dbReference type="SUPFAM" id="SSF89009">
    <property type="entry name" value="GAT-like domain"/>
    <property type="match status" value="1"/>
</dbReference>
<dbReference type="KEGG" id="aqu:100640271"/>
<feature type="domain" description="GAT" evidence="6">
    <location>
        <begin position="209"/>
        <end position="297"/>
    </location>
</feature>
<feature type="compositionally biased region" description="Low complexity" evidence="4">
    <location>
        <begin position="172"/>
        <end position="191"/>
    </location>
</feature>
<keyword evidence="2" id="KW-0813">Transport</keyword>
<keyword evidence="3" id="KW-0653">Protein transport</keyword>
<dbReference type="Gene3D" id="1.20.58.160">
    <property type="match status" value="1"/>
</dbReference>